<dbReference type="Proteomes" id="UP000634136">
    <property type="component" value="Unassembled WGS sequence"/>
</dbReference>
<keyword evidence="3" id="KW-1185">Reference proteome</keyword>
<protein>
    <submittedName>
        <fullName evidence="2">Uncharacterized protein</fullName>
    </submittedName>
</protein>
<evidence type="ECO:0000256" key="1">
    <source>
        <dbReference type="SAM" id="MobiDB-lite"/>
    </source>
</evidence>
<evidence type="ECO:0000313" key="2">
    <source>
        <dbReference type="EMBL" id="KAF7826362.1"/>
    </source>
</evidence>
<evidence type="ECO:0000313" key="3">
    <source>
        <dbReference type="Proteomes" id="UP000634136"/>
    </source>
</evidence>
<dbReference type="AlphaFoldDB" id="A0A834TS29"/>
<reference evidence="2" key="1">
    <citation type="submission" date="2020-09" db="EMBL/GenBank/DDBJ databases">
        <title>Genome-Enabled Discovery of Anthraquinone Biosynthesis in Senna tora.</title>
        <authorList>
            <person name="Kang S.-H."/>
            <person name="Pandey R.P."/>
            <person name="Lee C.-M."/>
            <person name="Sim J.-S."/>
            <person name="Jeong J.-T."/>
            <person name="Choi B.-S."/>
            <person name="Jung M."/>
            <person name="Ginzburg D."/>
            <person name="Zhao K."/>
            <person name="Won S.Y."/>
            <person name="Oh T.-J."/>
            <person name="Yu Y."/>
            <person name="Kim N.-H."/>
            <person name="Lee O.R."/>
            <person name="Lee T.-H."/>
            <person name="Bashyal P."/>
            <person name="Kim T.-S."/>
            <person name="Lee W.-H."/>
            <person name="Kawkins C."/>
            <person name="Kim C.-K."/>
            <person name="Kim J.S."/>
            <person name="Ahn B.O."/>
            <person name="Rhee S.Y."/>
            <person name="Sohng J.K."/>
        </authorList>
    </citation>
    <scope>NUCLEOTIDE SEQUENCE</scope>
    <source>
        <tissue evidence="2">Leaf</tissue>
    </source>
</reference>
<organism evidence="2 3">
    <name type="scientific">Senna tora</name>
    <dbReference type="NCBI Taxonomy" id="362788"/>
    <lineage>
        <taxon>Eukaryota</taxon>
        <taxon>Viridiplantae</taxon>
        <taxon>Streptophyta</taxon>
        <taxon>Embryophyta</taxon>
        <taxon>Tracheophyta</taxon>
        <taxon>Spermatophyta</taxon>
        <taxon>Magnoliopsida</taxon>
        <taxon>eudicotyledons</taxon>
        <taxon>Gunneridae</taxon>
        <taxon>Pentapetalae</taxon>
        <taxon>rosids</taxon>
        <taxon>fabids</taxon>
        <taxon>Fabales</taxon>
        <taxon>Fabaceae</taxon>
        <taxon>Caesalpinioideae</taxon>
        <taxon>Cassia clade</taxon>
        <taxon>Senna</taxon>
    </lineage>
</organism>
<comment type="caution">
    <text evidence="2">The sequence shown here is derived from an EMBL/GenBank/DDBJ whole genome shotgun (WGS) entry which is preliminary data.</text>
</comment>
<dbReference type="OrthoDB" id="1436520at2759"/>
<dbReference type="EMBL" id="JAAIUW010000006">
    <property type="protein sequence ID" value="KAF7826362.1"/>
    <property type="molecule type" value="Genomic_DNA"/>
</dbReference>
<feature type="region of interest" description="Disordered" evidence="1">
    <location>
        <begin position="125"/>
        <end position="151"/>
    </location>
</feature>
<proteinExistence type="predicted"/>
<accession>A0A834TS29</accession>
<name>A0A834TS29_9FABA</name>
<sequence length="211" mass="24071">MKMVVALESDQTMAFCSSIGNSLIQRRDIQCNASDKGKRIKKHRDQHLPKFGMTDSELFKDLCCRGLMCLKPGKISTTPFPAWFLVDLTCAYHWSTPGHSIESCEQFKNHVLSLLDAGRISLPGPVIKEEGGEPSTEGRKPGLRGEGQRLKDQMARVERREQELRKENHTYRLHHAEKQSHRQDLRGVNHCPLVKVDNYPSSTLSRLFNPY</sequence>
<feature type="compositionally biased region" description="Basic and acidic residues" evidence="1">
    <location>
        <begin position="127"/>
        <end position="140"/>
    </location>
</feature>
<gene>
    <name evidence="2" type="ORF">G2W53_017526</name>
</gene>